<dbReference type="Pfam" id="PF12804">
    <property type="entry name" value="NTP_transf_3"/>
    <property type="match status" value="1"/>
</dbReference>
<evidence type="ECO:0000259" key="8">
    <source>
        <dbReference type="Pfam" id="PF12804"/>
    </source>
</evidence>
<keyword evidence="6" id="KW-0342">GTP-binding</keyword>
<evidence type="ECO:0000313" key="9">
    <source>
        <dbReference type="EMBL" id="EAR15634.1"/>
    </source>
</evidence>
<gene>
    <name evidence="9" type="ordered locus">RB2501_14939</name>
</gene>
<dbReference type="Gene3D" id="3.90.550.10">
    <property type="entry name" value="Spore Coat Polysaccharide Biosynthesis Protein SpsA, Chain A"/>
    <property type="match status" value="1"/>
</dbReference>
<dbReference type="GO" id="GO:0016779">
    <property type="term" value="F:nucleotidyltransferase activity"/>
    <property type="evidence" value="ECO:0007669"/>
    <property type="project" value="TreeGrafter"/>
</dbReference>
<evidence type="ECO:0000256" key="3">
    <source>
        <dbReference type="ARBA" id="ARBA00022723"/>
    </source>
</evidence>
<keyword evidence="5" id="KW-0460">Magnesium</keyword>
<evidence type="ECO:0000313" key="10">
    <source>
        <dbReference type="Proteomes" id="UP000009049"/>
    </source>
</evidence>
<name>A4CL85_ROBBH</name>
<evidence type="ECO:0000256" key="4">
    <source>
        <dbReference type="ARBA" id="ARBA00022741"/>
    </source>
</evidence>
<dbReference type="InterPro" id="IPR013482">
    <property type="entry name" value="Molybde_CF_guanTrfase"/>
</dbReference>
<dbReference type="GO" id="GO:0006777">
    <property type="term" value="P:Mo-molybdopterin cofactor biosynthetic process"/>
    <property type="evidence" value="ECO:0007669"/>
    <property type="project" value="UniProtKB-KW"/>
</dbReference>
<dbReference type="EMBL" id="CP001712">
    <property type="protein sequence ID" value="EAR15634.1"/>
    <property type="molecule type" value="Genomic_DNA"/>
</dbReference>
<accession>A4CL85</accession>
<dbReference type="PANTHER" id="PTHR19136:SF81">
    <property type="entry name" value="MOLYBDENUM COFACTOR GUANYLYLTRANSFERASE"/>
    <property type="match status" value="1"/>
</dbReference>
<dbReference type="AlphaFoldDB" id="A4CL85"/>
<evidence type="ECO:0000256" key="1">
    <source>
        <dbReference type="ARBA" id="ARBA00022490"/>
    </source>
</evidence>
<dbReference type="GO" id="GO:0005525">
    <property type="term" value="F:GTP binding"/>
    <property type="evidence" value="ECO:0007669"/>
    <property type="project" value="UniProtKB-KW"/>
</dbReference>
<keyword evidence="7" id="KW-0501">Molybdenum cofactor biosynthesis</keyword>
<keyword evidence="3" id="KW-0479">Metal-binding</keyword>
<dbReference type="RefSeq" id="WP_015754950.1">
    <property type="nucleotide sequence ID" value="NC_013222.1"/>
</dbReference>
<dbReference type="PANTHER" id="PTHR19136">
    <property type="entry name" value="MOLYBDENUM COFACTOR GUANYLYLTRANSFERASE"/>
    <property type="match status" value="1"/>
</dbReference>
<proteinExistence type="predicted"/>
<protein>
    <submittedName>
        <fullName evidence="9">Bifunctional molybdenum cofactor biosynthesis protein</fullName>
    </submittedName>
</protein>
<dbReference type="eggNOG" id="COG0746">
    <property type="taxonomic scope" value="Bacteria"/>
</dbReference>
<dbReference type="HOGENOM" id="CLU_055597_2_2_10"/>
<organism evidence="9 10">
    <name type="scientific">Robiginitalea biformata (strain ATCC BAA-864 / DSM 15991 / KCTC 12146 / HTCC2501)</name>
    <dbReference type="NCBI Taxonomy" id="313596"/>
    <lineage>
        <taxon>Bacteria</taxon>
        <taxon>Pseudomonadati</taxon>
        <taxon>Bacteroidota</taxon>
        <taxon>Flavobacteriia</taxon>
        <taxon>Flavobacteriales</taxon>
        <taxon>Flavobacteriaceae</taxon>
        <taxon>Robiginitalea</taxon>
    </lineage>
</organism>
<evidence type="ECO:0000256" key="7">
    <source>
        <dbReference type="ARBA" id="ARBA00023150"/>
    </source>
</evidence>
<reference evidence="9 10" key="1">
    <citation type="journal article" date="2009" name="J. Bacteriol.">
        <title>Complete genome sequence of Robiginitalea biformata HTCC2501.</title>
        <authorList>
            <person name="Oh H.M."/>
            <person name="Giovannoni S.J."/>
            <person name="Lee K."/>
            <person name="Ferriera S."/>
            <person name="Johnson J."/>
            <person name="Cho J.C."/>
        </authorList>
    </citation>
    <scope>NUCLEOTIDE SEQUENCE [LARGE SCALE GENOMIC DNA]</scope>
    <source>
        <strain evidence="10">ATCC BAA-864 / HTCC2501 / KCTC 12146</strain>
    </source>
</reference>
<evidence type="ECO:0000256" key="5">
    <source>
        <dbReference type="ARBA" id="ARBA00022842"/>
    </source>
</evidence>
<dbReference type="CDD" id="cd02503">
    <property type="entry name" value="MobA"/>
    <property type="match status" value="1"/>
</dbReference>
<evidence type="ECO:0000256" key="2">
    <source>
        <dbReference type="ARBA" id="ARBA00022679"/>
    </source>
</evidence>
<keyword evidence="2" id="KW-0808">Transferase</keyword>
<dbReference type="SUPFAM" id="SSF53448">
    <property type="entry name" value="Nucleotide-diphospho-sugar transferases"/>
    <property type="match status" value="1"/>
</dbReference>
<keyword evidence="4" id="KW-0547">Nucleotide-binding</keyword>
<dbReference type="InterPro" id="IPR025877">
    <property type="entry name" value="MobA-like_NTP_Trfase"/>
</dbReference>
<feature type="domain" description="MobA-like NTP transferase" evidence="8">
    <location>
        <begin position="1"/>
        <end position="135"/>
    </location>
</feature>
<keyword evidence="10" id="KW-1185">Reference proteome</keyword>
<dbReference type="KEGG" id="rbi:RB2501_14939"/>
<dbReference type="Proteomes" id="UP000009049">
    <property type="component" value="Chromosome"/>
</dbReference>
<dbReference type="GO" id="GO:0046872">
    <property type="term" value="F:metal ion binding"/>
    <property type="evidence" value="ECO:0007669"/>
    <property type="project" value="UniProtKB-KW"/>
</dbReference>
<dbReference type="InterPro" id="IPR029044">
    <property type="entry name" value="Nucleotide-diphossugar_trans"/>
</dbReference>
<keyword evidence="1" id="KW-0963">Cytoplasm</keyword>
<dbReference type="STRING" id="313596.RB2501_14939"/>
<sequence>MGRDKGAMDYHGLPQREYAYALLEEVCEKAFLSLRSDQAADIPGNYRTLTDQDRYRGPLNGILSAHADFPDAAWLVLACDLPLMDRESLEFLVSRRDPNKVATAYATEASGLPEPLAAIWEPSALRAAKDYLKNATSSCPRKFLLQSDIRLVVAEEDTVLANANDPREREAILQKLKER</sequence>
<evidence type="ECO:0000256" key="6">
    <source>
        <dbReference type="ARBA" id="ARBA00023134"/>
    </source>
</evidence>